<feature type="transmembrane region" description="Helical" evidence="2">
    <location>
        <begin position="112"/>
        <end position="134"/>
    </location>
</feature>
<dbReference type="OrthoDB" id="2338663at2759"/>
<feature type="compositionally biased region" description="Basic residues" evidence="1">
    <location>
        <begin position="367"/>
        <end position="380"/>
    </location>
</feature>
<dbReference type="InterPro" id="IPR002921">
    <property type="entry name" value="Fungal_lipase-type"/>
</dbReference>
<feature type="region of interest" description="Disordered" evidence="1">
    <location>
        <begin position="366"/>
        <end position="393"/>
    </location>
</feature>
<feature type="transmembrane region" description="Helical" evidence="2">
    <location>
        <begin position="52"/>
        <end position="75"/>
    </location>
</feature>
<dbReference type="Gene3D" id="3.40.50.1820">
    <property type="entry name" value="alpha/beta hydrolase"/>
    <property type="match status" value="2"/>
</dbReference>
<evidence type="ECO:0000256" key="2">
    <source>
        <dbReference type="SAM" id="Phobius"/>
    </source>
</evidence>
<comment type="caution">
    <text evidence="4">The sequence shown here is derived from an EMBL/GenBank/DDBJ whole genome shotgun (WGS) entry which is preliminary data.</text>
</comment>
<sequence>MTIHIRHHDPADADAASGNRPLVSTLWLITLGVVWVASLVSLPLLVWNSLLLPALASAVLAATLPFGAGLLVSGLAIHRRVAHSLDAIVRLLLAASSVATPIARRIHHTPIVASVVTGVLKVSFFAWFTGLVLTDRVLRRVLSKLAGKHVATSRHFSLVNAPDPCFQPAGIFSDIIDDDNDHQNGGERPATPEGVTAAAAQGDGQQEQTSDMLLRAQGIPFRPKTAYSMAMAAKLAYEDLAIVRHELEAAGYDMETFQPIHYRNTCGFVVAKGRKIIVIFRGTAPLNAANILTDIRHHMCPAAEPTSGVEMGQVHEGFLDALGPVEHMDDDDEPNLVPFDIGSPDPYLPPTSAAALAATAGGSISKRTGKRLAGGHRRTRSTATGGSASTRRRLRQTRKWTRSRTIRLELHAHSLTSALVSSVRALATVTDVVVRQVAKHVSDPIERFTHVDNREESAYVQAHRAIAACLAKMQVRERMVGVVKRHREDLVRQMKERRRESGRYGEWGVETSDDTASMCSGMSRDEGPRVVYRMHRSDSGLDERLRHEGVGSSSSSSSDEEDIDVAFSSDDEDQDSGPIRLYIGGHSLGGAVAHVFLAKLAECNSTFLDFFDGLYTFGSPRVGDLDFQAYLDARFNNLFRIVYNKDIVPRVPPINPYAELPGHLVTLSPLGKMVFRPPGTLTRPVNFISPSGLLSPTVIFQLRNESFLRFVYRILLPFYVNDHMPSDYVAALQKYAY</sequence>
<feature type="region of interest" description="Disordered" evidence="1">
    <location>
        <begin position="177"/>
        <end position="207"/>
    </location>
</feature>
<reference evidence="4 5" key="1">
    <citation type="submission" date="2016-07" db="EMBL/GenBank/DDBJ databases">
        <title>Pervasive Adenine N6-methylation of Active Genes in Fungi.</title>
        <authorList>
            <consortium name="DOE Joint Genome Institute"/>
            <person name="Mondo S.J."/>
            <person name="Dannebaum R.O."/>
            <person name="Kuo R.C."/>
            <person name="Labutti K."/>
            <person name="Haridas S."/>
            <person name="Kuo A."/>
            <person name="Salamov A."/>
            <person name="Ahrendt S.R."/>
            <person name="Lipzen A."/>
            <person name="Sullivan W."/>
            <person name="Andreopoulos W.B."/>
            <person name="Clum A."/>
            <person name="Lindquist E."/>
            <person name="Daum C."/>
            <person name="Ramamoorthy G.K."/>
            <person name="Gryganskyi A."/>
            <person name="Culley D."/>
            <person name="Magnuson J.K."/>
            <person name="James T.Y."/>
            <person name="O'Malley M.A."/>
            <person name="Stajich J.E."/>
            <person name="Spatafora J.W."/>
            <person name="Visel A."/>
            <person name="Grigoriev I.V."/>
        </authorList>
    </citation>
    <scope>NUCLEOTIDE SEQUENCE [LARGE SCALE GENOMIC DNA]</scope>
    <source>
        <strain evidence="4 5">PL171</strain>
    </source>
</reference>
<keyword evidence="5" id="KW-1185">Reference proteome</keyword>
<keyword evidence="2" id="KW-0812">Transmembrane</keyword>
<evidence type="ECO:0000313" key="4">
    <source>
        <dbReference type="EMBL" id="ORZ35611.1"/>
    </source>
</evidence>
<dbReference type="CDD" id="cd00519">
    <property type="entry name" value="Lipase_3"/>
    <property type="match status" value="1"/>
</dbReference>
<dbReference type="Proteomes" id="UP000193411">
    <property type="component" value="Unassembled WGS sequence"/>
</dbReference>
<feature type="domain" description="Fungal lipase-type" evidence="3">
    <location>
        <begin position="579"/>
        <end position="654"/>
    </location>
</feature>
<evidence type="ECO:0000313" key="5">
    <source>
        <dbReference type="Proteomes" id="UP000193411"/>
    </source>
</evidence>
<dbReference type="InterPro" id="IPR029058">
    <property type="entry name" value="AB_hydrolase_fold"/>
</dbReference>
<dbReference type="AlphaFoldDB" id="A0A1Y2HP76"/>
<accession>A0A1Y2HP76</accession>
<dbReference type="InterPro" id="IPR044819">
    <property type="entry name" value="OBL-like"/>
</dbReference>
<protein>
    <recommendedName>
        <fullName evidence="3">Fungal lipase-type domain-containing protein</fullName>
    </recommendedName>
</protein>
<dbReference type="Pfam" id="PF01764">
    <property type="entry name" value="Lipase_3"/>
    <property type="match status" value="1"/>
</dbReference>
<feature type="transmembrane region" description="Helical" evidence="2">
    <location>
        <begin position="26"/>
        <end position="46"/>
    </location>
</feature>
<proteinExistence type="predicted"/>
<dbReference type="GO" id="GO:0004806">
    <property type="term" value="F:triacylglycerol lipase activity"/>
    <property type="evidence" value="ECO:0007669"/>
    <property type="project" value="InterPro"/>
</dbReference>
<dbReference type="SUPFAM" id="SSF53474">
    <property type="entry name" value="alpha/beta-Hydrolases"/>
    <property type="match status" value="1"/>
</dbReference>
<feature type="compositionally biased region" description="Low complexity" evidence="1">
    <location>
        <begin position="197"/>
        <end position="207"/>
    </location>
</feature>
<keyword evidence="2" id="KW-0472">Membrane</keyword>
<name>A0A1Y2HP76_9FUNG</name>
<feature type="compositionally biased region" description="Acidic residues" evidence="1">
    <location>
        <begin position="558"/>
        <end position="573"/>
    </location>
</feature>
<feature type="region of interest" description="Disordered" evidence="1">
    <location>
        <begin position="542"/>
        <end position="573"/>
    </location>
</feature>
<dbReference type="PANTHER" id="PTHR46086:SF3">
    <property type="entry name" value="TRIACYLGLYCEROL LIPASE OBL1"/>
    <property type="match status" value="1"/>
</dbReference>
<gene>
    <name evidence="4" type="ORF">BCR44DRAFT_1499496</name>
</gene>
<keyword evidence="2" id="KW-1133">Transmembrane helix</keyword>
<dbReference type="PANTHER" id="PTHR46086">
    <property type="entry name" value="ALPHA/BETA-HYDROLASES SUPERFAMILY PROTEIN"/>
    <property type="match status" value="1"/>
</dbReference>
<dbReference type="EMBL" id="MCFL01000021">
    <property type="protein sequence ID" value="ORZ35611.1"/>
    <property type="molecule type" value="Genomic_DNA"/>
</dbReference>
<dbReference type="GO" id="GO:0006629">
    <property type="term" value="P:lipid metabolic process"/>
    <property type="evidence" value="ECO:0007669"/>
    <property type="project" value="InterPro"/>
</dbReference>
<evidence type="ECO:0000259" key="3">
    <source>
        <dbReference type="Pfam" id="PF01764"/>
    </source>
</evidence>
<organism evidence="4 5">
    <name type="scientific">Catenaria anguillulae PL171</name>
    <dbReference type="NCBI Taxonomy" id="765915"/>
    <lineage>
        <taxon>Eukaryota</taxon>
        <taxon>Fungi</taxon>
        <taxon>Fungi incertae sedis</taxon>
        <taxon>Blastocladiomycota</taxon>
        <taxon>Blastocladiomycetes</taxon>
        <taxon>Blastocladiales</taxon>
        <taxon>Catenariaceae</taxon>
        <taxon>Catenaria</taxon>
    </lineage>
</organism>
<evidence type="ECO:0000256" key="1">
    <source>
        <dbReference type="SAM" id="MobiDB-lite"/>
    </source>
</evidence>